<sequence length="215" mass="24235">MSFDVAISAPIKTPKNLPRRLTWLSQAALRLFGLVSFINMSNTCLRIFFVIACTPLLLLPYPLLSLLNRSIYFLLPLTTTAEGCTIFSWFLIQIASFVIFDLHPLSALMLTGASNLFASPRTLLYGVQRITVTNIVSTALSCALFHPFCALFENKIEAVPILKSLPNLFIQPGRLIILQILCLLWVTWTSTLEEQEEIAKIHTRICKKFIKTCLE</sequence>
<keyword evidence="1" id="KW-0472">Membrane</keyword>
<keyword evidence="1" id="KW-1133">Transmembrane helix</keyword>
<keyword evidence="1" id="KW-0812">Transmembrane</keyword>
<evidence type="ECO:0000313" key="3">
    <source>
        <dbReference type="Proteomes" id="UP000253816"/>
    </source>
</evidence>
<name>A0A369KBC8_9BACT</name>
<keyword evidence="3" id="KW-1185">Reference proteome</keyword>
<feature type="transmembrane region" description="Helical" evidence="1">
    <location>
        <begin position="21"/>
        <end position="39"/>
    </location>
</feature>
<dbReference type="Proteomes" id="UP000253816">
    <property type="component" value="Unassembled WGS sequence"/>
</dbReference>
<reference evidence="2 3" key="1">
    <citation type="submission" date="2018-07" db="EMBL/GenBank/DDBJ databases">
        <title>Comparative genomics of the Candidatus Parilichlamydiaceae reveals evidence of convergent evolution and genome reduction in the phylum Chlamydiae.</title>
        <authorList>
            <person name="Taylor-Brown A."/>
            <person name="Polkinghorne A."/>
        </authorList>
    </citation>
    <scope>NUCLEOTIDE SEQUENCE [LARGE SCALE GENOMIC DNA]</scope>
    <source>
        <strain evidence="2 3">Hat2</strain>
    </source>
</reference>
<gene>
    <name evidence="2" type="ORF">HAT2_00698</name>
</gene>
<evidence type="ECO:0000313" key="2">
    <source>
        <dbReference type="EMBL" id="RDB31218.1"/>
    </source>
</evidence>
<accession>A0A369KBC8</accession>
<evidence type="ECO:0000256" key="1">
    <source>
        <dbReference type="SAM" id="Phobius"/>
    </source>
</evidence>
<feature type="transmembrane region" description="Helical" evidence="1">
    <location>
        <begin position="98"/>
        <end position="118"/>
    </location>
</feature>
<feature type="transmembrane region" description="Helical" evidence="1">
    <location>
        <begin position="45"/>
        <end position="64"/>
    </location>
</feature>
<organism evidence="2 3">
    <name type="scientific">Candidatus Similichlamydia laticola</name>
    <dbReference type="NCBI Taxonomy" id="2170265"/>
    <lineage>
        <taxon>Bacteria</taxon>
        <taxon>Pseudomonadati</taxon>
        <taxon>Chlamydiota</taxon>
        <taxon>Chlamydiia</taxon>
        <taxon>Parachlamydiales</taxon>
        <taxon>Candidatus Parilichlamydiaceae</taxon>
        <taxon>Candidatus Similichlamydia</taxon>
    </lineage>
</organism>
<proteinExistence type="predicted"/>
<protein>
    <submittedName>
        <fullName evidence="2">Uncharacterized protein</fullName>
    </submittedName>
</protein>
<feature type="transmembrane region" description="Helical" evidence="1">
    <location>
        <begin position="130"/>
        <end position="148"/>
    </location>
</feature>
<dbReference type="EMBL" id="QQBG01000026">
    <property type="protein sequence ID" value="RDB31218.1"/>
    <property type="molecule type" value="Genomic_DNA"/>
</dbReference>
<dbReference type="AlphaFoldDB" id="A0A369KBC8"/>
<comment type="caution">
    <text evidence="2">The sequence shown here is derived from an EMBL/GenBank/DDBJ whole genome shotgun (WGS) entry which is preliminary data.</text>
</comment>